<dbReference type="AlphaFoldDB" id="A0A645ARD6"/>
<gene>
    <name evidence="1" type="ORF">SDC9_102273</name>
</gene>
<dbReference type="EMBL" id="VSSQ01015289">
    <property type="protein sequence ID" value="MPM55476.1"/>
    <property type="molecule type" value="Genomic_DNA"/>
</dbReference>
<protein>
    <submittedName>
        <fullName evidence="1">Uncharacterized protein</fullName>
    </submittedName>
</protein>
<organism evidence="1">
    <name type="scientific">bioreactor metagenome</name>
    <dbReference type="NCBI Taxonomy" id="1076179"/>
    <lineage>
        <taxon>unclassified sequences</taxon>
        <taxon>metagenomes</taxon>
        <taxon>ecological metagenomes</taxon>
    </lineage>
</organism>
<sequence>MIKSITEGCLREIEFDAITCRKFEYAKSCLFGAIQYKSLTSAISFNRKSRIATTLESSYSFSHHQLLEIVLITYMKGISK</sequence>
<name>A0A645ARD6_9ZZZZ</name>
<accession>A0A645ARD6</accession>
<evidence type="ECO:0000313" key="1">
    <source>
        <dbReference type="EMBL" id="MPM55476.1"/>
    </source>
</evidence>
<proteinExistence type="predicted"/>
<comment type="caution">
    <text evidence="1">The sequence shown here is derived from an EMBL/GenBank/DDBJ whole genome shotgun (WGS) entry which is preliminary data.</text>
</comment>
<reference evidence="1" key="1">
    <citation type="submission" date="2019-08" db="EMBL/GenBank/DDBJ databases">
        <authorList>
            <person name="Kucharzyk K."/>
            <person name="Murdoch R.W."/>
            <person name="Higgins S."/>
            <person name="Loffler F."/>
        </authorList>
    </citation>
    <scope>NUCLEOTIDE SEQUENCE</scope>
</reference>